<accession>A0A2P8GXH6</accession>
<dbReference type="Pfam" id="PF00196">
    <property type="entry name" value="GerE"/>
    <property type="match status" value="1"/>
</dbReference>
<dbReference type="EMBL" id="RZGY01000001">
    <property type="protein sequence ID" value="RUQ86836.1"/>
    <property type="molecule type" value="Genomic_DNA"/>
</dbReference>
<keyword evidence="7" id="KW-1185">Reference proteome</keyword>
<evidence type="ECO:0000313" key="6">
    <source>
        <dbReference type="Proteomes" id="UP000241203"/>
    </source>
</evidence>
<comment type="caution">
    <text evidence="4">The sequence shown here is derived from an EMBL/GenBank/DDBJ whole genome shotgun (WGS) entry which is preliminary data.</text>
</comment>
<gene>
    <name evidence="4" type="ORF">CLV49_2294</name>
    <name evidence="5" type="ORF">ELQ93_07760</name>
</gene>
<evidence type="ECO:0000313" key="5">
    <source>
        <dbReference type="EMBL" id="RUQ86836.1"/>
    </source>
</evidence>
<feature type="compositionally biased region" description="Polar residues" evidence="2">
    <location>
        <begin position="1"/>
        <end position="12"/>
    </location>
</feature>
<dbReference type="EMBL" id="PYAU01000001">
    <property type="protein sequence ID" value="PSL38667.1"/>
    <property type="molecule type" value="Genomic_DNA"/>
</dbReference>
<dbReference type="InterPro" id="IPR039420">
    <property type="entry name" value="WalR-like"/>
</dbReference>
<dbReference type="Proteomes" id="UP000268291">
    <property type="component" value="Unassembled WGS sequence"/>
</dbReference>
<sequence length="880" mass="93196">MNLPHTTGSTDAGDSIARTAASVRHPQRLSRFSLTRERVIEAVERELVNQLVIVRAPRGAGKSEALAHVMAAVRQRGGRAVAWASGRDTTPDVLWRSVLDGVAAAATAASGSRADEPVLARIARAIGDSPALIVIDDLSATTADAIADDLLSLLDACPGLCGVAAGRERTRLETPRVSVRCDTAVIDPATLLFTTSEVADLLAIGGITATPEVTDLVRRTLGSWAATVRLATAHLRFRGESTVVEPAVQALAFTVLEENAAEATSGLEPDVARFAREAALAPHLTAEMLADAAFSTSDLPPAELISRLERAGIGGWVAVGGEERFALTPVLRAPLLALAEASDPSVALRIRRATAEHLGRSGDPLMAAELAADAGDWPLVVSLLESRFAECWRSDPARLEHVSARIPVSLVDESGSLGVSMLSIASDRSFTPLTLANLARLLVATRSARPTHDGDATVLALESRRLLLRRRTGEYGAAASTADRLAEIVDQHAARDRSPSDRRAEALLQIGLSYLHAGRPKEGRWRLTEAARSAESAHLRVAAVGALALNDALLGNIHDASTWLESIAGEEDTSWSSSPWGVAAQLAAAAVAFEGGRSGDATGILDRVEQDHPSSEFWPVLAALRATQHLLDGDAFTGMNAVRSIDELNSATPASRPVEDHLAAARSDLLVALRQSRRAVALLRSPSGVHDATAGALARALLFSGQDQHAYLVAQQWSAREQTSPRTTMQSLLVRATTDLRMGRTEGARDAVARALALTTSTGTTLPWSTIPAEDAEQVVALVPSWARATVTALPLQFRENLTIPVLSTREQVVLAKLQSGAPIAQIARSLVVSPNTVKTQVRSVYRKLGVSTRREAIRAAHEWGILRGDSPGQVALTGS</sequence>
<dbReference type="GO" id="GO:0003677">
    <property type="term" value="F:DNA binding"/>
    <property type="evidence" value="ECO:0007669"/>
    <property type="project" value="UniProtKB-KW"/>
</dbReference>
<dbReference type="RefSeq" id="WP_106563653.1">
    <property type="nucleotide sequence ID" value="NZ_PYAU01000001.1"/>
</dbReference>
<dbReference type="InterPro" id="IPR000792">
    <property type="entry name" value="Tscrpt_reg_LuxR_C"/>
</dbReference>
<evidence type="ECO:0000259" key="3">
    <source>
        <dbReference type="PROSITE" id="PS50043"/>
    </source>
</evidence>
<keyword evidence="1" id="KW-0238">DNA-binding</keyword>
<evidence type="ECO:0000313" key="7">
    <source>
        <dbReference type="Proteomes" id="UP000268291"/>
    </source>
</evidence>
<dbReference type="AlphaFoldDB" id="A0A2P8GXH6"/>
<evidence type="ECO:0000256" key="2">
    <source>
        <dbReference type="SAM" id="MobiDB-lite"/>
    </source>
</evidence>
<dbReference type="InterPro" id="IPR027417">
    <property type="entry name" value="P-loop_NTPase"/>
</dbReference>
<proteinExistence type="predicted"/>
<dbReference type="GO" id="GO:0006355">
    <property type="term" value="P:regulation of DNA-templated transcription"/>
    <property type="evidence" value="ECO:0007669"/>
    <property type="project" value="InterPro"/>
</dbReference>
<dbReference type="InterPro" id="IPR016032">
    <property type="entry name" value="Sig_transdc_resp-reg_C-effctor"/>
</dbReference>
<dbReference type="OrthoDB" id="3178268at2"/>
<dbReference type="SMART" id="SM00421">
    <property type="entry name" value="HTH_LUXR"/>
    <property type="match status" value="1"/>
</dbReference>
<evidence type="ECO:0000313" key="4">
    <source>
        <dbReference type="EMBL" id="PSL38667.1"/>
    </source>
</evidence>
<reference evidence="5 7" key="2">
    <citation type="submission" date="2018-12" db="EMBL/GenBank/DDBJ databases">
        <authorList>
            <person name="hu s."/>
            <person name="Xu Y."/>
            <person name="Xu B."/>
            <person name="Li F."/>
        </authorList>
    </citation>
    <scope>NUCLEOTIDE SEQUENCE [LARGE SCALE GENOMIC DNA]</scope>
    <source>
        <strain evidence="5 7">KSW2-17</strain>
    </source>
</reference>
<dbReference type="PANTHER" id="PTHR43214:SF43">
    <property type="entry name" value="TWO-COMPONENT RESPONSE REGULATOR"/>
    <property type="match status" value="1"/>
</dbReference>
<feature type="domain" description="HTH luxR-type" evidence="3">
    <location>
        <begin position="800"/>
        <end position="865"/>
    </location>
</feature>
<reference evidence="4 6" key="1">
    <citation type="submission" date="2018-03" db="EMBL/GenBank/DDBJ databases">
        <title>Genomic Encyclopedia of Archaeal and Bacterial Type Strains, Phase II (KMG-II): from individual species to whole genera.</title>
        <authorList>
            <person name="Goeker M."/>
        </authorList>
    </citation>
    <scope>NUCLEOTIDE SEQUENCE [LARGE SCALE GENOMIC DNA]</scope>
    <source>
        <strain evidence="4 6">DSM 21548</strain>
    </source>
</reference>
<protein>
    <submittedName>
        <fullName evidence="4">LuxR family maltose regulon positive regulatory protein</fullName>
    </submittedName>
</protein>
<evidence type="ECO:0000256" key="1">
    <source>
        <dbReference type="ARBA" id="ARBA00023125"/>
    </source>
</evidence>
<dbReference type="PRINTS" id="PR00038">
    <property type="entry name" value="HTHLUXR"/>
</dbReference>
<dbReference type="SUPFAM" id="SSF46894">
    <property type="entry name" value="C-terminal effector domain of the bipartite response regulators"/>
    <property type="match status" value="1"/>
</dbReference>
<dbReference type="InterPro" id="IPR036388">
    <property type="entry name" value="WH-like_DNA-bd_sf"/>
</dbReference>
<organism evidence="4 6">
    <name type="scientific">Labedella gwakjiensis</name>
    <dbReference type="NCBI Taxonomy" id="390269"/>
    <lineage>
        <taxon>Bacteria</taxon>
        <taxon>Bacillati</taxon>
        <taxon>Actinomycetota</taxon>
        <taxon>Actinomycetes</taxon>
        <taxon>Micrococcales</taxon>
        <taxon>Microbacteriaceae</taxon>
        <taxon>Labedella</taxon>
    </lineage>
</organism>
<dbReference type="SUPFAM" id="SSF52540">
    <property type="entry name" value="P-loop containing nucleoside triphosphate hydrolases"/>
    <property type="match status" value="1"/>
</dbReference>
<dbReference type="Proteomes" id="UP000241203">
    <property type="component" value="Unassembled WGS sequence"/>
</dbReference>
<dbReference type="CDD" id="cd06170">
    <property type="entry name" value="LuxR_C_like"/>
    <property type="match status" value="1"/>
</dbReference>
<name>A0A2P8GXH6_9MICO</name>
<dbReference type="PANTHER" id="PTHR43214">
    <property type="entry name" value="TWO-COMPONENT RESPONSE REGULATOR"/>
    <property type="match status" value="1"/>
</dbReference>
<feature type="region of interest" description="Disordered" evidence="2">
    <location>
        <begin position="1"/>
        <end position="20"/>
    </location>
</feature>
<dbReference type="PROSITE" id="PS50043">
    <property type="entry name" value="HTH_LUXR_2"/>
    <property type="match status" value="1"/>
</dbReference>
<dbReference type="Gene3D" id="1.10.10.10">
    <property type="entry name" value="Winged helix-like DNA-binding domain superfamily/Winged helix DNA-binding domain"/>
    <property type="match status" value="1"/>
</dbReference>